<dbReference type="InterPro" id="IPR051379">
    <property type="entry name" value="C-type_Lectin_Receptor_IMM"/>
</dbReference>
<dbReference type="SUPFAM" id="SSF56436">
    <property type="entry name" value="C-type lectin-like"/>
    <property type="match status" value="1"/>
</dbReference>
<dbReference type="Gene3D" id="3.10.100.10">
    <property type="entry name" value="Mannose-Binding Protein A, subunit A"/>
    <property type="match status" value="1"/>
</dbReference>
<dbReference type="InterPro" id="IPR016187">
    <property type="entry name" value="CTDL_fold"/>
</dbReference>
<organism evidence="4 5">
    <name type="scientific">Chelonia mydas</name>
    <name type="common">Green sea-turtle</name>
    <name type="synonym">Chelonia agassizi</name>
    <dbReference type="NCBI Taxonomy" id="8469"/>
    <lineage>
        <taxon>Eukaryota</taxon>
        <taxon>Metazoa</taxon>
        <taxon>Chordata</taxon>
        <taxon>Craniata</taxon>
        <taxon>Vertebrata</taxon>
        <taxon>Euteleostomi</taxon>
        <taxon>Archelosauria</taxon>
        <taxon>Testudinata</taxon>
        <taxon>Testudines</taxon>
        <taxon>Cryptodira</taxon>
        <taxon>Durocryptodira</taxon>
        <taxon>Americhelydia</taxon>
        <taxon>Chelonioidea</taxon>
        <taxon>Cheloniidae</taxon>
        <taxon>Chelonia</taxon>
    </lineage>
</organism>
<protein>
    <submittedName>
        <fullName evidence="4">Killer cell lectin-like receptor subfamily B member 1B allele B</fullName>
    </submittedName>
</protein>
<keyword evidence="5" id="KW-1185">Reference proteome</keyword>
<keyword evidence="1 4" id="KW-0430">Lectin</keyword>
<evidence type="ECO:0000256" key="2">
    <source>
        <dbReference type="SAM" id="MobiDB-lite"/>
    </source>
</evidence>
<dbReference type="InterPro" id="IPR016186">
    <property type="entry name" value="C-type_lectin-like/link_sf"/>
</dbReference>
<keyword evidence="3" id="KW-1133">Transmembrane helix</keyword>
<evidence type="ECO:0000256" key="3">
    <source>
        <dbReference type="SAM" id="Phobius"/>
    </source>
</evidence>
<sequence>MERNTGCSTPSGSPAGNVLESPQCPRWHGVVLKVGGAGVIILLVMVAVLSASGGSGCKLCPTEWLLHRDKCYWLSNETKTWNESCDDCSRKGSQMLVIQDQEQMVELEIQGVGVAKD</sequence>
<proteinExistence type="predicted"/>
<keyword evidence="3" id="KW-0812">Transmembrane</keyword>
<feature type="region of interest" description="Disordered" evidence="2">
    <location>
        <begin position="1"/>
        <end position="21"/>
    </location>
</feature>
<accession>M7AP64</accession>
<dbReference type="PANTHER" id="PTHR46746:SF3">
    <property type="entry name" value="C-TYPE LECTIN DOMAIN-CONTAINING PROTEIN-RELATED"/>
    <property type="match status" value="1"/>
</dbReference>
<keyword evidence="3" id="KW-0472">Membrane</keyword>
<dbReference type="EMBL" id="KB600545">
    <property type="protein sequence ID" value="EMP24565.1"/>
    <property type="molecule type" value="Genomic_DNA"/>
</dbReference>
<dbReference type="GO" id="GO:0005886">
    <property type="term" value="C:plasma membrane"/>
    <property type="evidence" value="ECO:0007669"/>
    <property type="project" value="TreeGrafter"/>
</dbReference>
<evidence type="ECO:0000313" key="4">
    <source>
        <dbReference type="EMBL" id="EMP24565.1"/>
    </source>
</evidence>
<feature type="compositionally biased region" description="Polar residues" evidence="2">
    <location>
        <begin position="1"/>
        <end position="14"/>
    </location>
</feature>
<dbReference type="Proteomes" id="UP000031443">
    <property type="component" value="Unassembled WGS sequence"/>
</dbReference>
<reference evidence="5" key="1">
    <citation type="journal article" date="2013" name="Nat. Genet.">
        <title>The draft genomes of soft-shell turtle and green sea turtle yield insights into the development and evolution of the turtle-specific body plan.</title>
        <authorList>
            <person name="Wang Z."/>
            <person name="Pascual-Anaya J."/>
            <person name="Zadissa A."/>
            <person name="Li W."/>
            <person name="Niimura Y."/>
            <person name="Huang Z."/>
            <person name="Li C."/>
            <person name="White S."/>
            <person name="Xiong Z."/>
            <person name="Fang D."/>
            <person name="Wang B."/>
            <person name="Ming Y."/>
            <person name="Chen Y."/>
            <person name="Zheng Y."/>
            <person name="Kuraku S."/>
            <person name="Pignatelli M."/>
            <person name="Herrero J."/>
            <person name="Beal K."/>
            <person name="Nozawa M."/>
            <person name="Li Q."/>
            <person name="Wang J."/>
            <person name="Zhang H."/>
            <person name="Yu L."/>
            <person name="Shigenobu S."/>
            <person name="Wang J."/>
            <person name="Liu J."/>
            <person name="Flicek P."/>
            <person name="Searle S."/>
            <person name="Wang J."/>
            <person name="Kuratani S."/>
            <person name="Yin Y."/>
            <person name="Aken B."/>
            <person name="Zhang G."/>
            <person name="Irie N."/>
        </authorList>
    </citation>
    <scope>NUCLEOTIDE SEQUENCE [LARGE SCALE GENOMIC DNA]</scope>
</reference>
<dbReference type="GO" id="GO:0030246">
    <property type="term" value="F:carbohydrate binding"/>
    <property type="evidence" value="ECO:0007669"/>
    <property type="project" value="UniProtKB-KW"/>
</dbReference>
<dbReference type="AlphaFoldDB" id="M7AP64"/>
<dbReference type="PANTHER" id="PTHR46746">
    <property type="entry name" value="KILLER CELL LECTIN-LIKE RECEPTOR SUBFAMILY F MEMBER 2"/>
    <property type="match status" value="1"/>
</dbReference>
<gene>
    <name evidence="4" type="ORF">UY3_18368</name>
</gene>
<name>M7AP64_CHEMY</name>
<feature type="transmembrane region" description="Helical" evidence="3">
    <location>
        <begin position="30"/>
        <end position="49"/>
    </location>
</feature>
<evidence type="ECO:0000256" key="1">
    <source>
        <dbReference type="ARBA" id="ARBA00022734"/>
    </source>
</evidence>
<keyword evidence="4" id="KW-0675">Receptor</keyword>
<evidence type="ECO:0000313" key="5">
    <source>
        <dbReference type="Proteomes" id="UP000031443"/>
    </source>
</evidence>